<dbReference type="PANTHER" id="PTHR21015">
    <property type="entry name" value="UDP-N-ACETYLGLUCOSAMINE--N-ACETYLMURAMYL-(PENTAPEPTIDE) PYROPHOSPHORYL-UNDECAPRENOL N-ACETYLGLUCOSAMINE TRANSFERASE 1"/>
    <property type="match status" value="1"/>
</dbReference>
<dbReference type="PANTHER" id="PTHR21015:SF22">
    <property type="entry name" value="GLYCOSYLTRANSFERASE"/>
    <property type="match status" value="1"/>
</dbReference>
<feature type="domain" description="Glycosyl transferase family 28 C-terminal" evidence="12">
    <location>
        <begin position="192"/>
        <end position="351"/>
    </location>
</feature>
<dbReference type="EMBL" id="AWQS01000084">
    <property type="protein sequence ID" value="EWT05822.1"/>
    <property type="molecule type" value="Genomic_DNA"/>
</dbReference>
<evidence type="ECO:0000256" key="7">
    <source>
        <dbReference type="ARBA" id="ARBA00023136"/>
    </source>
</evidence>
<accession>W9GL18</accession>
<comment type="similarity">
    <text evidence="10">Belongs to the glycosyltransferase 28 family. MurG subfamily.</text>
</comment>
<dbReference type="PATRIC" id="fig|584657.3.peg.2274"/>
<comment type="function">
    <text evidence="10">Cell wall formation. Catalyzes the transfer of a GlcNAc subunit on undecaprenyl-pyrophosphoryl-MurNAc-pentapeptide (lipid intermediate I) to form undecaprenyl-pyrophosphoryl-MurNAc-(pentapeptide)GlcNAc (lipid intermediate II).</text>
</comment>
<evidence type="ECO:0000256" key="4">
    <source>
        <dbReference type="ARBA" id="ARBA00022679"/>
    </source>
</evidence>
<dbReference type="GO" id="GO:0050511">
    <property type="term" value="F:undecaprenyldiphospho-muramoylpentapeptide beta-N-acetylglucosaminyltransferase activity"/>
    <property type="evidence" value="ECO:0007669"/>
    <property type="project" value="UniProtKB-UniRule"/>
</dbReference>
<keyword evidence="3 10" id="KW-0328">Glycosyltransferase</keyword>
<dbReference type="NCBIfam" id="TIGR01133">
    <property type="entry name" value="murG"/>
    <property type="match status" value="1"/>
</dbReference>
<dbReference type="GO" id="GO:0005886">
    <property type="term" value="C:plasma membrane"/>
    <property type="evidence" value="ECO:0007669"/>
    <property type="project" value="UniProtKB-SubCell"/>
</dbReference>
<feature type="binding site" evidence="10">
    <location>
        <position position="165"/>
    </location>
    <ligand>
        <name>UDP-N-acetyl-alpha-D-glucosamine</name>
        <dbReference type="ChEBI" id="CHEBI:57705"/>
    </ligand>
</feature>
<evidence type="ECO:0000313" key="14">
    <source>
        <dbReference type="Proteomes" id="UP000019494"/>
    </source>
</evidence>
<dbReference type="EC" id="2.4.1.227" evidence="10"/>
<dbReference type="GO" id="GO:0008360">
    <property type="term" value="P:regulation of cell shape"/>
    <property type="evidence" value="ECO:0007669"/>
    <property type="project" value="UniProtKB-KW"/>
</dbReference>
<feature type="domain" description="Glycosyltransferase family 28 N-terminal" evidence="11">
    <location>
        <begin position="7"/>
        <end position="142"/>
    </location>
</feature>
<dbReference type="GO" id="GO:0051301">
    <property type="term" value="P:cell division"/>
    <property type="evidence" value="ECO:0007669"/>
    <property type="project" value="UniProtKB-KW"/>
</dbReference>
<sequence length="365" mass="38513">MSSPTSVLLAGGGSAGHVSPLLALADALRRRHPRIQVTGLGTQSGLEARLVPARGFELRFVPKVPLPRRPSPDLLRLPLRLRDAVTAAGRAIDETGAEVVVGFGGYVSTPAYLAARRRRVPIVIHEQNARPGLANRLGARWTPYVATTFAATALPHATRVGMPLRREIATLDRAALRAEALEHFGLESQWPTILVTGGSLGAQRLNDAFRARASTLSQSGIQVLHITGAGKEFEPDVPMVGAPYVTVPYADRMELAYSAADLVVARSGANTVAELTTVGLPAVYVPLPIGNGEQRLNAAEVVAAGGGLLVRDADFTAEWIEGQLVPLATDGDRVARMARVAAALGEPAADERLADLVDRASGSRP</sequence>
<dbReference type="UniPathway" id="UPA00219"/>
<evidence type="ECO:0000256" key="8">
    <source>
        <dbReference type="ARBA" id="ARBA00023306"/>
    </source>
</evidence>
<dbReference type="GO" id="GO:0071555">
    <property type="term" value="P:cell wall organization"/>
    <property type="evidence" value="ECO:0007669"/>
    <property type="project" value="UniProtKB-KW"/>
</dbReference>
<evidence type="ECO:0000313" key="13">
    <source>
        <dbReference type="EMBL" id="EWT05822.1"/>
    </source>
</evidence>
<evidence type="ECO:0000256" key="6">
    <source>
        <dbReference type="ARBA" id="ARBA00022984"/>
    </source>
</evidence>
<feature type="binding site" evidence="10">
    <location>
        <begin position="14"/>
        <end position="16"/>
    </location>
    <ligand>
        <name>UDP-N-acetyl-alpha-D-glucosamine</name>
        <dbReference type="ChEBI" id="CHEBI:57705"/>
    </ligand>
</feature>
<organism evidence="13 14">
    <name type="scientific">Intrasporangium chromatireducens Q5-1</name>
    <dbReference type="NCBI Taxonomy" id="584657"/>
    <lineage>
        <taxon>Bacteria</taxon>
        <taxon>Bacillati</taxon>
        <taxon>Actinomycetota</taxon>
        <taxon>Actinomycetes</taxon>
        <taxon>Micrococcales</taxon>
        <taxon>Intrasporangiaceae</taxon>
        <taxon>Intrasporangium</taxon>
    </lineage>
</organism>
<evidence type="ECO:0000256" key="9">
    <source>
        <dbReference type="ARBA" id="ARBA00023316"/>
    </source>
</evidence>
<keyword evidence="6 10" id="KW-0573">Peptidoglycan synthesis</keyword>
<dbReference type="HAMAP" id="MF_00033">
    <property type="entry name" value="MurG"/>
    <property type="match status" value="1"/>
</dbReference>
<dbReference type="GO" id="GO:0009252">
    <property type="term" value="P:peptidoglycan biosynthetic process"/>
    <property type="evidence" value="ECO:0007669"/>
    <property type="project" value="UniProtKB-UniRule"/>
</dbReference>
<evidence type="ECO:0000259" key="12">
    <source>
        <dbReference type="Pfam" id="PF04101"/>
    </source>
</evidence>
<dbReference type="Pfam" id="PF03033">
    <property type="entry name" value="Glyco_transf_28"/>
    <property type="match status" value="1"/>
</dbReference>
<gene>
    <name evidence="10" type="primary">murG</name>
    <name evidence="13" type="ORF">N864_01875</name>
</gene>
<evidence type="ECO:0000256" key="3">
    <source>
        <dbReference type="ARBA" id="ARBA00022676"/>
    </source>
</evidence>
<keyword evidence="9 10" id="KW-0961">Cell wall biogenesis/degradation</keyword>
<dbReference type="InterPro" id="IPR006009">
    <property type="entry name" value="GlcNAc_MurG"/>
</dbReference>
<dbReference type="Pfam" id="PF04101">
    <property type="entry name" value="Glyco_tran_28_C"/>
    <property type="match status" value="1"/>
</dbReference>
<dbReference type="InterPro" id="IPR004276">
    <property type="entry name" value="GlycoTrans_28_N"/>
</dbReference>
<dbReference type="AlphaFoldDB" id="W9GL18"/>
<comment type="pathway">
    <text evidence="10">Cell wall biogenesis; peptidoglycan biosynthesis.</text>
</comment>
<evidence type="ECO:0000256" key="10">
    <source>
        <dbReference type="HAMAP-Rule" id="MF_00033"/>
    </source>
</evidence>
<dbReference type="SUPFAM" id="SSF53756">
    <property type="entry name" value="UDP-Glycosyltransferase/glycogen phosphorylase"/>
    <property type="match status" value="1"/>
</dbReference>
<evidence type="ECO:0000256" key="1">
    <source>
        <dbReference type="ARBA" id="ARBA00022475"/>
    </source>
</evidence>
<comment type="subcellular location">
    <subcellularLocation>
        <location evidence="10">Cell membrane</location>
        <topology evidence="10">Peripheral membrane protein</topology>
        <orientation evidence="10">Cytoplasmic side</orientation>
    </subcellularLocation>
</comment>
<evidence type="ECO:0000256" key="2">
    <source>
        <dbReference type="ARBA" id="ARBA00022618"/>
    </source>
</evidence>
<dbReference type="CDD" id="cd03785">
    <property type="entry name" value="GT28_MurG"/>
    <property type="match status" value="1"/>
</dbReference>
<comment type="caution">
    <text evidence="10">Lacks conserved residue(s) required for the propagation of feature annotation.</text>
</comment>
<dbReference type="RefSeq" id="WP_034716679.1">
    <property type="nucleotide sequence ID" value="NZ_AWQS01000084.1"/>
</dbReference>
<dbReference type="GO" id="GO:0051991">
    <property type="term" value="F:UDP-N-acetyl-D-glucosamine:N-acetylmuramoyl-L-alanyl-D-glutamyl-meso-2,6-diaminopimelyl-D-alanyl-D-alanine-diphosphoundecaprenol 4-beta-N-acetylglucosaminlytransferase activity"/>
    <property type="evidence" value="ECO:0007669"/>
    <property type="project" value="RHEA"/>
</dbReference>
<keyword evidence="2 10" id="KW-0132">Cell division</keyword>
<feature type="binding site" evidence="10">
    <location>
        <position position="199"/>
    </location>
    <ligand>
        <name>UDP-N-acetyl-alpha-D-glucosamine</name>
        <dbReference type="ChEBI" id="CHEBI:57705"/>
    </ligand>
</feature>
<comment type="caution">
    <text evidence="13">The sequence shown here is derived from an EMBL/GenBank/DDBJ whole genome shotgun (WGS) entry which is preliminary data.</text>
</comment>
<keyword evidence="4 10" id="KW-0808">Transferase</keyword>
<keyword evidence="14" id="KW-1185">Reference proteome</keyword>
<dbReference type="InterPro" id="IPR007235">
    <property type="entry name" value="Glyco_trans_28_C"/>
</dbReference>
<keyword evidence="5 10" id="KW-0133">Cell shape</keyword>
<dbReference type="Proteomes" id="UP000019494">
    <property type="component" value="Unassembled WGS sequence"/>
</dbReference>
<proteinExistence type="inferred from homology"/>
<reference evidence="14" key="1">
    <citation type="submission" date="2013-08" db="EMBL/GenBank/DDBJ databases">
        <title>Intrasporangium oryzae NRRL B-24470.</title>
        <authorList>
            <person name="Liu H."/>
            <person name="Wang G."/>
        </authorList>
    </citation>
    <scope>NUCLEOTIDE SEQUENCE [LARGE SCALE GENOMIC DNA]</scope>
    <source>
        <strain evidence="14">Q5-1</strain>
    </source>
</reference>
<keyword evidence="7 10" id="KW-0472">Membrane</keyword>
<evidence type="ECO:0000256" key="5">
    <source>
        <dbReference type="ARBA" id="ARBA00022960"/>
    </source>
</evidence>
<keyword evidence="8 10" id="KW-0131">Cell cycle</keyword>
<evidence type="ECO:0000259" key="11">
    <source>
        <dbReference type="Pfam" id="PF03033"/>
    </source>
</evidence>
<feature type="binding site" evidence="10">
    <location>
        <position position="294"/>
    </location>
    <ligand>
        <name>UDP-N-acetyl-alpha-D-glucosamine</name>
        <dbReference type="ChEBI" id="CHEBI:57705"/>
    </ligand>
</feature>
<dbReference type="GO" id="GO:0005975">
    <property type="term" value="P:carbohydrate metabolic process"/>
    <property type="evidence" value="ECO:0007669"/>
    <property type="project" value="InterPro"/>
</dbReference>
<comment type="catalytic activity">
    <reaction evidence="10">
        <text>di-trans,octa-cis-undecaprenyl diphospho-N-acetyl-alpha-D-muramoyl-L-alanyl-D-glutamyl-meso-2,6-diaminopimeloyl-D-alanyl-D-alanine + UDP-N-acetyl-alpha-D-glucosamine = di-trans,octa-cis-undecaprenyl diphospho-[N-acetyl-alpha-D-glucosaminyl-(1-&gt;4)]-N-acetyl-alpha-D-muramoyl-L-alanyl-D-glutamyl-meso-2,6-diaminopimeloyl-D-alanyl-D-alanine + UDP + H(+)</text>
        <dbReference type="Rhea" id="RHEA:31227"/>
        <dbReference type="ChEBI" id="CHEBI:15378"/>
        <dbReference type="ChEBI" id="CHEBI:57705"/>
        <dbReference type="ChEBI" id="CHEBI:58223"/>
        <dbReference type="ChEBI" id="CHEBI:61387"/>
        <dbReference type="ChEBI" id="CHEBI:61388"/>
        <dbReference type="EC" id="2.4.1.227"/>
    </reaction>
</comment>
<name>W9GL18_9MICO</name>
<protein>
    <recommendedName>
        <fullName evidence="10">UDP-N-acetylglucosamine--N-acetylmuramyl-(pentapeptide) pyrophosphoryl-undecaprenol N-acetylglucosamine transferase</fullName>
        <ecNumber evidence="10">2.4.1.227</ecNumber>
    </recommendedName>
    <alternativeName>
        <fullName evidence="10">Undecaprenyl-PP-MurNAc-pentapeptide-UDPGlcNAc GlcNAc transferase</fullName>
    </alternativeName>
</protein>
<dbReference type="Gene3D" id="3.40.50.2000">
    <property type="entry name" value="Glycogen Phosphorylase B"/>
    <property type="match status" value="2"/>
</dbReference>
<keyword evidence="1 10" id="KW-1003">Cell membrane</keyword>
<dbReference type="OrthoDB" id="9808936at2"/>
<feature type="binding site" evidence="10">
    <location>
        <position position="128"/>
    </location>
    <ligand>
        <name>UDP-N-acetyl-alpha-D-glucosamine</name>
        <dbReference type="ChEBI" id="CHEBI:57705"/>
    </ligand>
</feature>